<reference evidence="1 2" key="1">
    <citation type="submission" date="2019-02" db="EMBL/GenBank/DDBJ databases">
        <title>Deep-cultivation of Planctomycetes and their phenomic and genomic characterization uncovers novel biology.</title>
        <authorList>
            <person name="Wiegand S."/>
            <person name="Jogler M."/>
            <person name="Boedeker C."/>
            <person name="Pinto D."/>
            <person name="Vollmers J."/>
            <person name="Rivas-Marin E."/>
            <person name="Kohn T."/>
            <person name="Peeters S.H."/>
            <person name="Heuer A."/>
            <person name="Rast P."/>
            <person name="Oberbeckmann S."/>
            <person name="Bunk B."/>
            <person name="Jeske O."/>
            <person name="Meyerdierks A."/>
            <person name="Storesund J.E."/>
            <person name="Kallscheuer N."/>
            <person name="Luecker S."/>
            <person name="Lage O.M."/>
            <person name="Pohl T."/>
            <person name="Merkel B.J."/>
            <person name="Hornburger P."/>
            <person name="Mueller R.-W."/>
            <person name="Bruemmer F."/>
            <person name="Labrenz M."/>
            <person name="Spormann A.M."/>
            <person name="Op den Camp H."/>
            <person name="Overmann J."/>
            <person name="Amann R."/>
            <person name="Jetten M.S.M."/>
            <person name="Mascher T."/>
            <person name="Medema M.H."/>
            <person name="Devos D.P."/>
            <person name="Kaster A.-K."/>
            <person name="Ovreas L."/>
            <person name="Rohde M."/>
            <person name="Galperin M.Y."/>
            <person name="Jogler C."/>
        </authorList>
    </citation>
    <scope>NUCLEOTIDE SEQUENCE [LARGE SCALE GENOMIC DNA]</scope>
    <source>
        <strain evidence="1 2">Spb1</strain>
    </source>
</reference>
<dbReference type="Proteomes" id="UP000315349">
    <property type="component" value="Chromosome"/>
</dbReference>
<evidence type="ECO:0000313" key="1">
    <source>
        <dbReference type="EMBL" id="QDV28960.1"/>
    </source>
</evidence>
<evidence type="ECO:0008006" key="3">
    <source>
        <dbReference type="Google" id="ProtNLM"/>
    </source>
</evidence>
<dbReference type="OrthoDB" id="215655at2"/>
<gene>
    <name evidence="1" type="ORF">Spb1_08270</name>
</gene>
<keyword evidence="2" id="KW-1185">Reference proteome</keyword>
<accession>A0A518GK39</accession>
<dbReference type="RefSeq" id="WP_013108341.1">
    <property type="nucleotide sequence ID" value="NZ_CP036299.1"/>
</dbReference>
<dbReference type="EMBL" id="CP036299">
    <property type="protein sequence ID" value="QDV28960.1"/>
    <property type="molecule type" value="Genomic_DNA"/>
</dbReference>
<protein>
    <recommendedName>
        <fullName evidence="3">Zinc ribbon domain protein</fullName>
    </recommendedName>
</protein>
<sequence length="95" mass="10475">MPLYVYEEVLPDGSGGDRFEILQSISAPVLEVHPETGVPVRRCLTSAAISRPWSAQSDSTKLSDRNLDKMGFTKYVKGKNGYEKTCGDGPDIIRK</sequence>
<organism evidence="1 2">
    <name type="scientific">Planctopirus ephydatiae</name>
    <dbReference type="NCBI Taxonomy" id="2528019"/>
    <lineage>
        <taxon>Bacteria</taxon>
        <taxon>Pseudomonadati</taxon>
        <taxon>Planctomycetota</taxon>
        <taxon>Planctomycetia</taxon>
        <taxon>Planctomycetales</taxon>
        <taxon>Planctomycetaceae</taxon>
        <taxon>Planctopirus</taxon>
    </lineage>
</organism>
<proteinExistence type="predicted"/>
<name>A0A518GK39_9PLAN</name>
<dbReference type="AlphaFoldDB" id="A0A518GK39"/>
<dbReference type="KEGG" id="peh:Spb1_08270"/>
<evidence type="ECO:0000313" key="2">
    <source>
        <dbReference type="Proteomes" id="UP000315349"/>
    </source>
</evidence>